<evidence type="ECO:0000313" key="1">
    <source>
        <dbReference type="EMBL" id="AHF17003.1"/>
    </source>
</evidence>
<dbReference type="HOGENOM" id="CLU_3082288_0_0_10"/>
<dbReference type="EMBL" id="CP007035">
    <property type="protein sequence ID" value="AHF17003.1"/>
    <property type="molecule type" value="Genomic_DNA"/>
</dbReference>
<protein>
    <submittedName>
        <fullName evidence="1">Uncharacterized protein</fullName>
    </submittedName>
</protein>
<keyword evidence="2" id="KW-1185">Reference proteome</keyword>
<name>W0F5B0_9BACT</name>
<organism evidence="1 2">
    <name type="scientific">Niabella soli DSM 19437</name>
    <dbReference type="NCBI Taxonomy" id="929713"/>
    <lineage>
        <taxon>Bacteria</taxon>
        <taxon>Pseudomonadati</taxon>
        <taxon>Bacteroidota</taxon>
        <taxon>Chitinophagia</taxon>
        <taxon>Chitinophagales</taxon>
        <taxon>Chitinophagaceae</taxon>
        <taxon>Niabella</taxon>
    </lineage>
</organism>
<sequence length="52" mass="5696">MEFVAIFKFAASLLLRVVARNLTAKASVSICVSAAFYSKKIIIYILKTKEAG</sequence>
<dbReference type="AlphaFoldDB" id="W0F5B0"/>
<proteinExistence type="predicted"/>
<evidence type="ECO:0000313" key="2">
    <source>
        <dbReference type="Proteomes" id="UP000003586"/>
    </source>
</evidence>
<accession>W0F5B0</accession>
<gene>
    <name evidence="1" type="ORF">NIASO_00095</name>
</gene>
<dbReference type="Proteomes" id="UP000003586">
    <property type="component" value="Chromosome"/>
</dbReference>
<reference evidence="1 2" key="1">
    <citation type="submission" date="2013-12" db="EMBL/GenBank/DDBJ databases">
        <authorList>
            <consortium name="DOE Joint Genome Institute"/>
            <person name="Eisen J."/>
            <person name="Huntemann M."/>
            <person name="Han J."/>
            <person name="Chen A."/>
            <person name="Kyrpides N."/>
            <person name="Mavromatis K."/>
            <person name="Markowitz V."/>
            <person name="Palaniappan K."/>
            <person name="Ivanova N."/>
            <person name="Schaumberg A."/>
            <person name="Pati A."/>
            <person name="Liolios K."/>
            <person name="Nordberg H.P."/>
            <person name="Cantor M.N."/>
            <person name="Hua S.X."/>
            <person name="Woyke T."/>
        </authorList>
    </citation>
    <scope>NUCLEOTIDE SEQUENCE [LARGE SCALE GENOMIC DNA]</scope>
    <source>
        <strain evidence="2">DSM 19437</strain>
    </source>
</reference>
<dbReference type="KEGG" id="nso:NIASO_00095"/>